<dbReference type="Gene3D" id="3.40.50.300">
    <property type="entry name" value="P-loop containing nucleotide triphosphate hydrolases"/>
    <property type="match status" value="1"/>
</dbReference>
<evidence type="ECO:0000256" key="3">
    <source>
        <dbReference type="ARBA" id="ARBA00022490"/>
    </source>
</evidence>
<proteinExistence type="inferred from homology"/>
<accession>A0A1D6IYG5</accession>
<comment type="subunit">
    <text evidence="11">Monomer. Interacts with GAP1.</text>
</comment>
<dbReference type="FunFam" id="1.10.150.300:FF:000003">
    <property type="entry name" value="Obg-like ATPase 1"/>
    <property type="match status" value="1"/>
</dbReference>
<dbReference type="FunFam" id="3.10.20.30:FF:000001">
    <property type="entry name" value="Ribosome-binding ATPase YchF"/>
    <property type="match status" value="1"/>
</dbReference>
<keyword evidence="8" id="KW-0460">Magnesium</keyword>
<comment type="function">
    <text evidence="10">Hydrolyzes ATP, and can also hydrolyze GTP with lower efficiency. Has lower affinity for GTP. Exhibits GTPase activity. Exhibits similar binding affinities and hydrolytic activities toward both GTP and ATP. Binds to the 26 S ribosomal RNA in vitro, but not to the 5.8 S or 18 S rRNA. Confers sensitivity to salinity stress by suppressing the anti-oxidation enzymatic activities and increasing lipid peroxidation thus leading to the accumulation of reactive oxygen species (ROS).</text>
</comment>
<evidence type="ECO:0000256" key="5">
    <source>
        <dbReference type="ARBA" id="ARBA00022741"/>
    </source>
</evidence>
<dbReference type="CDD" id="cd01900">
    <property type="entry name" value="YchF"/>
    <property type="match status" value="1"/>
</dbReference>
<dbReference type="InterPro" id="IPR004095">
    <property type="entry name" value="TGS"/>
</dbReference>
<dbReference type="InterPro" id="IPR027417">
    <property type="entry name" value="P-loop_NTPase"/>
</dbReference>
<dbReference type="InterPro" id="IPR023192">
    <property type="entry name" value="TGS-like_dom_sf"/>
</dbReference>
<evidence type="ECO:0000256" key="1">
    <source>
        <dbReference type="ARBA" id="ARBA00001946"/>
    </source>
</evidence>
<dbReference type="HAMAP" id="MF_00944">
    <property type="entry name" value="YchF_OLA1_ATPase"/>
    <property type="match status" value="1"/>
</dbReference>
<evidence type="ECO:0000256" key="10">
    <source>
        <dbReference type="ARBA" id="ARBA00059067"/>
    </source>
</evidence>
<dbReference type="GO" id="GO:0005525">
    <property type="term" value="F:GTP binding"/>
    <property type="evidence" value="ECO:0007669"/>
    <property type="project" value="UniProtKB-KW"/>
</dbReference>
<dbReference type="GO" id="GO:0046872">
    <property type="term" value="F:metal ion binding"/>
    <property type="evidence" value="ECO:0007669"/>
    <property type="project" value="UniProtKB-KW"/>
</dbReference>
<dbReference type="PIRSF" id="PIRSF006641">
    <property type="entry name" value="CHP00092"/>
    <property type="match status" value="1"/>
</dbReference>
<evidence type="ECO:0000256" key="2">
    <source>
        <dbReference type="ARBA" id="ARBA00004514"/>
    </source>
</evidence>
<evidence type="ECO:0000256" key="6">
    <source>
        <dbReference type="ARBA" id="ARBA00022801"/>
    </source>
</evidence>
<feature type="binding site" evidence="12">
    <location>
        <position position="230"/>
    </location>
    <ligand>
        <name>ATP</name>
        <dbReference type="ChEBI" id="CHEBI:30616"/>
    </ligand>
</feature>
<keyword evidence="6 12" id="KW-0378">Hydrolase</keyword>
<dbReference type="InterPro" id="IPR006073">
    <property type="entry name" value="GTP-bd"/>
</dbReference>
<dbReference type="Pfam" id="PF01926">
    <property type="entry name" value="MMR_HSR1"/>
    <property type="match status" value="1"/>
</dbReference>
<dbReference type="GO" id="GO:1901001">
    <property type="term" value="P:negative regulation of response to salt stress"/>
    <property type="evidence" value="ECO:0007669"/>
    <property type="project" value="UniProtKB-ARBA"/>
</dbReference>
<dbReference type="Pfam" id="PF06071">
    <property type="entry name" value="YchF-GTPase_C"/>
    <property type="match status" value="1"/>
</dbReference>
<dbReference type="SUPFAM" id="SSF52540">
    <property type="entry name" value="P-loop containing nucleoside triphosphate hydrolases"/>
    <property type="match status" value="1"/>
</dbReference>
<dbReference type="InterPro" id="IPR041706">
    <property type="entry name" value="YchF_N"/>
</dbReference>
<keyword evidence="9" id="KW-0342">GTP-binding</keyword>
<sequence length="404" mass="45631">MPPKAKKDAAPSERPILGRFSSHLKIGIVGLPNVGKSTFFNIVTKLAIPAENFPFCTIEPNEARVNVPDERFDWLCKLYKPKSEVPAYLEVTDIAGLIRGAHAGDGLGNAFLSHIRAVDGIFHVLRAFEDAEITHVDDTVDPVRDMETISEELRLKDIEFMKKKLEDLDKSMKRSNDKQLKIEHELCERVIGHLEEGKDVRLGDWKAADIEILNTFQLLSAKPVVYLVNMSEKDFQRKKNKFLPKIHAWVQEHGGETILPFSCAFEQKLVDMPEDEAAKYCAENQITRQVSSHFCYRPIMIPKIIKTGFAAIHLIYFFTAGPDEVKCWQIRRQTKAPQAAGAIHTDFERGFICAEVMKFEDLKELGSESAVKAAGKYKQEGKTYVVQDGDIIFFKFNVSGGGKK</sequence>
<dbReference type="GO" id="GO:0005829">
    <property type="term" value="C:cytosol"/>
    <property type="evidence" value="ECO:0007669"/>
    <property type="project" value="UniProtKB-SubCell"/>
</dbReference>
<protein>
    <recommendedName>
        <fullName evidence="12">Obg-like ATPase 1</fullName>
    </recommendedName>
</protein>
<feature type="binding site" evidence="12">
    <location>
        <begin position="33"/>
        <end position="38"/>
    </location>
    <ligand>
        <name>ATP</name>
        <dbReference type="ChEBI" id="CHEBI:30616"/>
    </ligand>
</feature>
<keyword evidence="4" id="KW-0479">Metal-binding</keyword>
<dbReference type="CDD" id="cd04867">
    <property type="entry name" value="TGS_YchF_OLA1"/>
    <property type="match status" value="1"/>
</dbReference>
<comment type="subcellular location">
    <subcellularLocation>
        <location evidence="2">Cytoplasm</location>
        <location evidence="2">Cytosol</location>
    </subcellularLocation>
</comment>
<dbReference type="PROSITE" id="PS51710">
    <property type="entry name" value="G_OBG"/>
    <property type="match status" value="1"/>
</dbReference>
<dbReference type="Gene3D" id="1.10.150.300">
    <property type="entry name" value="TGS-like domain"/>
    <property type="match status" value="1"/>
</dbReference>
<dbReference type="PANTHER" id="PTHR23305">
    <property type="entry name" value="OBG GTPASE FAMILY"/>
    <property type="match status" value="1"/>
</dbReference>
<dbReference type="GO" id="GO:0043023">
    <property type="term" value="F:ribosomal large subunit binding"/>
    <property type="evidence" value="ECO:0007669"/>
    <property type="project" value="UniProtKB-UniRule"/>
</dbReference>
<evidence type="ECO:0000313" key="13">
    <source>
        <dbReference type="EMBL" id="AQK40926.1"/>
    </source>
</evidence>
<keyword evidence="5 12" id="KW-0547">Nucleotide-binding</keyword>
<dbReference type="NCBIfam" id="TIGR00092">
    <property type="entry name" value="redox-regulated ATPase YchF"/>
    <property type="match status" value="1"/>
</dbReference>
<evidence type="ECO:0000256" key="4">
    <source>
        <dbReference type="ARBA" id="ARBA00022723"/>
    </source>
</evidence>
<dbReference type="ExpressionAtlas" id="A0A1D6IYG5">
    <property type="expression patterns" value="baseline and differential"/>
</dbReference>
<dbReference type="GO" id="GO:0016887">
    <property type="term" value="F:ATP hydrolysis activity"/>
    <property type="evidence" value="ECO:0007669"/>
    <property type="project" value="UniProtKB-UniRule"/>
</dbReference>
<evidence type="ECO:0000256" key="9">
    <source>
        <dbReference type="ARBA" id="ARBA00023134"/>
    </source>
</evidence>
<dbReference type="InterPro" id="IPR012675">
    <property type="entry name" value="Beta-grasp_dom_sf"/>
</dbReference>
<reference evidence="13" key="1">
    <citation type="submission" date="2015-12" db="EMBL/GenBank/DDBJ databases">
        <title>Update maize B73 reference genome by single molecule sequencing technologies.</title>
        <authorList>
            <consortium name="Maize Genome Sequencing Project"/>
            <person name="Ware D."/>
        </authorList>
    </citation>
    <scope>NUCLEOTIDE SEQUENCE</scope>
    <source>
        <tissue evidence="13">Seedling</tissue>
    </source>
</reference>
<comment type="similarity">
    <text evidence="12">Belongs to the TRAFAC class OBG-HflX-like GTPase superfamily. OBG GTPase family. YchF/OLA1 subfamily.</text>
</comment>
<organism evidence="13">
    <name type="scientific">Zea mays</name>
    <name type="common">Maize</name>
    <dbReference type="NCBI Taxonomy" id="4577"/>
    <lineage>
        <taxon>Eukaryota</taxon>
        <taxon>Viridiplantae</taxon>
        <taxon>Streptophyta</taxon>
        <taxon>Embryophyta</taxon>
        <taxon>Tracheophyta</taxon>
        <taxon>Spermatophyta</taxon>
        <taxon>Magnoliopsida</taxon>
        <taxon>Liliopsida</taxon>
        <taxon>Poales</taxon>
        <taxon>Poaceae</taxon>
        <taxon>PACMAD clade</taxon>
        <taxon>Panicoideae</taxon>
        <taxon>Andropogonodae</taxon>
        <taxon>Andropogoneae</taxon>
        <taxon>Tripsacinae</taxon>
        <taxon>Zea</taxon>
    </lineage>
</organism>
<dbReference type="InterPro" id="IPR012676">
    <property type="entry name" value="TGS-like"/>
</dbReference>
<comment type="cofactor">
    <cofactor evidence="1">
        <name>Mg(2+)</name>
        <dbReference type="ChEBI" id="CHEBI:18420"/>
    </cofactor>
</comment>
<dbReference type="AlphaFoldDB" id="A0A1D6IYG5"/>
<dbReference type="PROSITE" id="PS51880">
    <property type="entry name" value="TGS"/>
    <property type="match status" value="1"/>
</dbReference>
<dbReference type="EMBL" id="CM000786">
    <property type="protein sequence ID" value="AQK40926.1"/>
    <property type="molecule type" value="Genomic_DNA"/>
</dbReference>
<dbReference type="PRINTS" id="PR00326">
    <property type="entry name" value="GTP1OBG"/>
</dbReference>
<evidence type="ECO:0000256" key="12">
    <source>
        <dbReference type="HAMAP-Rule" id="MF_03167"/>
    </source>
</evidence>
<keyword evidence="3 12" id="KW-0963">Cytoplasm</keyword>
<dbReference type="Gene3D" id="3.10.20.30">
    <property type="match status" value="1"/>
</dbReference>
<dbReference type="PANTHER" id="PTHR23305:SF11">
    <property type="entry name" value="OBG-LIKE ATPASE 1"/>
    <property type="match status" value="1"/>
</dbReference>
<evidence type="ECO:0000256" key="8">
    <source>
        <dbReference type="ARBA" id="ARBA00022842"/>
    </source>
</evidence>
<name>A0A1D6IYG5_MAIZE</name>
<gene>
    <name evidence="13" type="ORF">ZEAMMB73_Zm00001d024274</name>
</gene>
<evidence type="ECO:0000256" key="11">
    <source>
        <dbReference type="ARBA" id="ARBA00063322"/>
    </source>
</evidence>
<dbReference type="InterPro" id="IPR031167">
    <property type="entry name" value="G_OBG"/>
</dbReference>
<dbReference type="InterPro" id="IPR013029">
    <property type="entry name" value="YchF_C"/>
</dbReference>
<evidence type="ECO:0000256" key="7">
    <source>
        <dbReference type="ARBA" id="ARBA00022840"/>
    </source>
</evidence>
<dbReference type="SUPFAM" id="SSF81271">
    <property type="entry name" value="TGS-like"/>
    <property type="match status" value="1"/>
</dbReference>
<dbReference type="GO" id="GO:0005524">
    <property type="term" value="F:ATP binding"/>
    <property type="evidence" value="ECO:0007669"/>
    <property type="project" value="UniProtKB-UniRule"/>
</dbReference>
<keyword evidence="7 12" id="KW-0067">ATP-binding</keyword>
<dbReference type="InterPro" id="IPR004396">
    <property type="entry name" value="ATPase_YchF/OLA1"/>
</dbReference>
<dbReference type="GO" id="GO:0009651">
    <property type="term" value="P:response to salt stress"/>
    <property type="evidence" value="ECO:0007669"/>
    <property type="project" value="UniProtKB-ARBA"/>
</dbReference>